<dbReference type="EMBL" id="FOZL01000001">
    <property type="protein sequence ID" value="SFS18835.1"/>
    <property type="molecule type" value="Genomic_DNA"/>
</dbReference>
<dbReference type="Proteomes" id="UP000199024">
    <property type="component" value="Unassembled WGS sequence"/>
</dbReference>
<feature type="region of interest" description="Disordered" evidence="1">
    <location>
        <begin position="130"/>
        <end position="152"/>
    </location>
</feature>
<dbReference type="STRING" id="474950.SAMN05421771_3576"/>
<feature type="signal peptide" evidence="2">
    <location>
        <begin position="1"/>
        <end position="28"/>
    </location>
</feature>
<proteinExistence type="predicted"/>
<dbReference type="OrthoDB" id="122223at2"/>
<evidence type="ECO:0000256" key="1">
    <source>
        <dbReference type="SAM" id="MobiDB-lite"/>
    </source>
</evidence>
<evidence type="ECO:0000313" key="3">
    <source>
        <dbReference type="EMBL" id="SFS18835.1"/>
    </source>
</evidence>
<sequence length="152" mass="16492">MKNFPRNAVRVAALALCTLSIGAVSLRAQDTPPPPPSGEQGPPPGGPGGRMNPERQLEMMTRALNLAPDQVAQIKTIQADNRKEMMALREDTATPQDQKRDKMMAMRAASEAKIRAVLNDDQKPKYDAMLARQRERGMGGRGGDGPPPPPQQ</sequence>
<name>A0A1I6MT18_9BACT</name>
<reference evidence="3 4" key="1">
    <citation type="submission" date="2016-10" db="EMBL/GenBank/DDBJ databases">
        <authorList>
            <person name="de Groot N.N."/>
        </authorList>
    </citation>
    <scope>NUCLEOTIDE SEQUENCE [LARGE SCALE GENOMIC DNA]</scope>
    <source>
        <strain evidence="3 4">DSM 21001</strain>
    </source>
</reference>
<keyword evidence="2" id="KW-0732">Signal</keyword>
<keyword evidence="4" id="KW-1185">Reference proteome</keyword>
<evidence type="ECO:0000256" key="2">
    <source>
        <dbReference type="SAM" id="SignalP"/>
    </source>
</evidence>
<evidence type="ECO:0000313" key="4">
    <source>
        <dbReference type="Proteomes" id="UP000199024"/>
    </source>
</evidence>
<gene>
    <name evidence="3" type="ORF">SAMN05421771_3576</name>
</gene>
<accession>A0A1I6MT18</accession>
<dbReference type="RefSeq" id="WP_089841231.1">
    <property type="nucleotide sequence ID" value="NZ_FOZL01000001.1"/>
</dbReference>
<dbReference type="AlphaFoldDB" id="A0A1I6MT18"/>
<evidence type="ECO:0008006" key="5">
    <source>
        <dbReference type="Google" id="ProtNLM"/>
    </source>
</evidence>
<feature type="compositionally biased region" description="Pro residues" evidence="1">
    <location>
        <begin position="31"/>
        <end position="46"/>
    </location>
</feature>
<feature type="region of interest" description="Disordered" evidence="1">
    <location>
        <begin position="26"/>
        <end position="55"/>
    </location>
</feature>
<protein>
    <recommendedName>
        <fullName evidence="5">Protein refolding chaperone Spy/CpxP family</fullName>
    </recommendedName>
</protein>
<feature type="chain" id="PRO_5011584587" description="Protein refolding chaperone Spy/CpxP family" evidence="2">
    <location>
        <begin position="29"/>
        <end position="152"/>
    </location>
</feature>
<organism evidence="3 4">
    <name type="scientific">Granulicella pectinivorans</name>
    <dbReference type="NCBI Taxonomy" id="474950"/>
    <lineage>
        <taxon>Bacteria</taxon>
        <taxon>Pseudomonadati</taxon>
        <taxon>Acidobacteriota</taxon>
        <taxon>Terriglobia</taxon>
        <taxon>Terriglobales</taxon>
        <taxon>Acidobacteriaceae</taxon>
        <taxon>Granulicella</taxon>
    </lineage>
</organism>